<dbReference type="PANTHER" id="PTHR11133:SF22">
    <property type="entry name" value="ALPHA-AMINOADIPIC SEMIALDEHYDE SYNTHASE, MITOCHONDRIAL"/>
    <property type="match status" value="1"/>
</dbReference>
<gene>
    <name evidence="3" type="ORF">BD311DRAFT_837846</name>
</gene>
<accession>A0A4Q9M2X4</accession>
<evidence type="ECO:0000256" key="1">
    <source>
        <dbReference type="ARBA" id="ARBA00023002"/>
    </source>
</evidence>
<proteinExistence type="predicted"/>
<evidence type="ECO:0000313" key="3">
    <source>
        <dbReference type="EMBL" id="TBU21150.1"/>
    </source>
</evidence>
<sequence length="342" mass="37349">MAYREDALPTPDAVHELVHEGGVEAFVQPCERRVFIANDFIRLLGKHLASENPHAVLGDALLPRLIDYELLTGEDGKRTVGFGWFAGGASIRKTLRDVVGAQIASDGTSKSLGPLVIGITGTGDVAQGCLDLLQDLPIHHIGVDQLRSVVTDPNTDLRKSTRFPKATSKGYFLRKDGRAFDHPDYYAHPDQYVSEFYAKVAPYLSLLLHGARCAPAYPRVMTNEQPTTALEIARTLGEGRFACVGDISCDVNGLCGRSDVQLFVASNVLADTERLILPYANATPVDMGNLEARSERGVESERTIARCWYRSTPLPSCASVLVAENALCLDRDQSVPSLQMFF</sequence>
<reference evidence="3" key="1">
    <citation type="submission" date="2019-01" db="EMBL/GenBank/DDBJ databases">
        <title>Draft genome sequences of three monokaryotic isolates of the white-rot basidiomycete fungus Dichomitus squalens.</title>
        <authorList>
            <consortium name="DOE Joint Genome Institute"/>
            <person name="Lopez S.C."/>
            <person name="Andreopoulos B."/>
            <person name="Pangilinan J."/>
            <person name="Lipzen A."/>
            <person name="Riley R."/>
            <person name="Ahrendt S."/>
            <person name="Ng V."/>
            <person name="Barry K."/>
            <person name="Daum C."/>
            <person name="Grigoriev I.V."/>
            <person name="Hilden K.S."/>
            <person name="Makela M.R."/>
            <person name="de Vries R.P."/>
        </authorList>
    </citation>
    <scope>NUCLEOTIDE SEQUENCE [LARGE SCALE GENOMIC DNA]</scope>
    <source>
        <strain evidence="3">OM18370.1</strain>
    </source>
</reference>
<keyword evidence="2" id="KW-0028">Amino-acid biosynthesis</keyword>
<dbReference type="InterPro" id="IPR051168">
    <property type="entry name" value="AASS"/>
</dbReference>
<dbReference type="PANTHER" id="PTHR11133">
    <property type="entry name" value="SACCHAROPINE DEHYDROGENASE"/>
    <property type="match status" value="1"/>
</dbReference>
<keyword evidence="2" id="KW-0457">Lysine biosynthesis</keyword>
<name>A0A4Q9M2X4_9APHY</name>
<dbReference type="OrthoDB" id="10059875at2759"/>
<evidence type="ECO:0000256" key="2">
    <source>
        <dbReference type="ARBA" id="ARBA00023154"/>
    </source>
</evidence>
<dbReference type="Proteomes" id="UP000292957">
    <property type="component" value="Unassembled WGS sequence"/>
</dbReference>
<dbReference type="GO" id="GO:0016491">
    <property type="term" value="F:oxidoreductase activity"/>
    <property type="evidence" value="ECO:0007669"/>
    <property type="project" value="UniProtKB-KW"/>
</dbReference>
<keyword evidence="1" id="KW-0560">Oxidoreductase</keyword>
<protein>
    <submittedName>
        <fullName evidence="3">Uncharacterized protein</fullName>
    </submittedName>
</protein>
<dbReference type="EMBL" id="ML143705">
    <property type="protein sequence ID" value="TBU21150.1"/>
    <property type="molecule type" value="Genomic_DNA"/>
</dbReference>
<organism evidence="3">
    <name type="scientific">Dichomitus squalens</name>
    <dbReference type="NCBI Taxonomy" id="114155"/>
    <lineage>
        <taxon>Eukaryota</taxon>
        <taxon>Fungi</taxon>
        <taxon>Dikarya</taxon>
        <taxon>Basidiomycota</taxon>
        <taxon>Agaricomycotina</taxon>
        <taxon>Agaricomycetes</taxon>
        <taxon>Polyporales</taxon>
        <taxon>Polyporaceae</taxon>
        <taxon>Dichomitus</taxon>
    </lineage>
</organism>
<dbReference type="AlphaFoldDB" id="A0A4Q9M2X4"/>
<dbReference type="GO" id="GO:0009085">
    <property type="term" value="P:lysine biosynthetic process"/>
    <property type="evidence" value="ECO:0007669"/>
    <property type="project" value="UniProtKB-KW"/>
</dbReference>